<dbReference type="PANTHER" id="PTHR46148:SF44">
    <property type="entry name" value="GAG-POL POLYPROTEIN"/>
    <property type="match status" value="1"/>
</dbReference>
<evidence type="ECO:0000259" key="1">
    <source>
        <dbReference type="Pfam" id="PF24626"/>
    </source>
</evidence>
<proteinExistence type="predicted"/>
<dbReference type="GeneID" id="107934319"/>
<dbReference type="AlphaFoldDB" id="A0A1U8M5W2"/>
<keyword evidence="2" id="KW-1185">Reference proteome</keyword>
<dbReference type="RefSeq" id="XP_016722212.1">
    <property type="nucleotide sequence ID" value="XM_016866723.1"/>
</dbReference>
<evidence type="ECO:0000313" key="2">
    <source>
        <dbReference type="Proteomes" id="UP000818029"/>
    </source>
</evidence>
<dbReference type="Proteomes" id="UP000818029">
    <property type="component" value="Chromosome A11"/>
</dbReference>
<name>A0A1U8M5W2_GOSHI</name>
<reference evidence="2" key="1">
    <citation type="journal article" date="2020" name="Nat. Genet.">
        <title>Genomic diversifications of five Gossypium allopolyploid species and their impact on cotton improvement.</title>
        <authorList>
            <person name="Chen Z.J."/>
            <person name="Sreedasyam A."/>
            <person name="Ando A."/>
            <person name="Song Q."/>
            <person name="De Santiago L.M."/>
            <person name="Hulse-Kemp A.M."/>
            <person name="Ding M."/>
            <person name="Ye W."/>
            <person name="Kirkbride R.C."/>
            <person name="Jenkins J."/>
            <person name="Plott C."/>
            <person name="Lovell J."/>
            <person name="Lin Y.M."/>
            <person name="Vaughn R."/>
            <person name="Liu B."/>
            <person name="Simpson S."/>
            <person name="Scheffler B.E."/>
            <person name="Wen L."/>
            <person name="Saski C.A."/>
            <person name="Grover C.E."/>
            <person name="Hu G."/>
            <person name="Conover J.L."/>
            <person name="Carlson J.W."/>
            <person name="Shu S."/>
            <person name="Boston L.B."/>
            <person name="Williams M."/>
            <person name="Peterson D.G."/>
            <person name="McGee K."/>
            <person name="Jones D.C."/>
            <person name="Wendel J.F."/>
            <person name="Stelly D.M."/>
            <person name="Grimwood J."/>
            <person name="Schmutz J."/>
        </authorList>
    </citation>
    <scope>NUCLEOTIDE SEQUENCE [LARGE SCALE GENOMIC DNA]</scope>
    <source>
        <strain evidence="2">cv. TM-1</strain>
    </source>
</reference>
<organism evidence="2 3">
    <name type="scientific">Gossypium hirsutum</name>
    <name type="common">Upland cotton</name>
    <name type="synonym">Gossypium mexicanum</name>
    <dbReference type="NCBI Taxonomy" id="3635"/>
    <lineage>
        <taxon>Eukaryota</taxon>
        <taxon>Viridiplantae</taxon>
        <taxon>Streptophyta</taxon>
        <taxon>Embryophyta</taxon>
        <taxon>Tracheophyta</taxon>
        <taxon>Spermatophyta</taxon>
        <taxon>Magnoliopsida</taxon>
        <taxon>eudicotyledons</taxon>
        <taxon>Gunneridae</taxon>
        <taxon>Pentapetalae</taxon>
        <taxon>rosids</taxon>
        <taxon>malvids</taxon>
        <taxon>Malvales</taxon>
        <taxon>Malvaceae</taxon>
        <taxon>Malvoideae</taxon>
        <taxon>Gossypium</taxon>
    </lineage>
</organism>
<sequence length="124" mass="14783">MLRDEWISVASDRQKSYANLKRRDIEYSVWDFVFLKVSSWKKVLRFGHKGKLSSRFIRSYWILKRMGSIAYLLELPPKLNCIPDIFHALMLRGYWSDPSHVVPVEEIEVRPDLNFEEEPVQILN</sequence>
<gene>
    <name evidence="3" type="primary">LOC107934319</name>
</gene>
<dbReference type="PaxDb" id="3635-A0A1U8M5W2"/>
<feature type="domain" description="Tf2-1-like SH3-like" evidence="1">
    <location>
        <begin position="31"/>
        <end position="94"/>
    </location>
</feature>
<dbReference type="Pfam" id="PF24626">
    <property type="entry name" value="SH3_Tf2-1"/>
    <property type="match status" value="1"/>
</dbReference>
<protein>
    <recommendedName>
        <fullName evidence="1">Tf2-1-like SH3-like domain-containing protein</fullName>
    </recommendedName>
</protein>
<reference evidence="3" key="2">
    <citation type="submission" date="2025-08" db="UniProtKB">
        <authorList>
            <consortium name="RefSeq"/>
        </authorList>
    </citation>
    <scope>IDENTIFICATION</scope>
</reference>
<dbReference type="PANTHER" id="PTHR46148">
    <property type="entry name" value="CHROMO DOMAIN-CONTAINING PROTEIN"/>
    <property type="match status" value="1"/>
</dbReference>
<dbReference type="KEGG" id="ghi:107934319"/>
<evidence type="ECO:0000313" key="3">
    <source>
        <dbReference type="RefSeq" id="XP_016722212.1"/>
    </source>
</evidence>
<accession>A0A1U8M5W2</accession>
<dbReference type="InterPro" id="IPR056924">
    <property type="entry name" value="SH3_Tf2-1"/>
</dbReference>